<protein>
    <submittedName>
        <fullName evidence="1">Guanylyl cyclase beta</fullName>
    </submittedName>
</protein>
<proteinExistence type="predicted"/>
<name>A0ACB9Y5Z6_PLABR</name>
<comment type="caution">
    <text evidence="1">The sequence shown here is derived from an EMBL/GenBank/DDBJ whole genome shotgun (WGS) entry which is preliminary data.</text>
</comment>
<sequence length="1035" mass="120929">MKTNRIKTEALTLMHLDGKRKYIGTNNKIYRKVVINPTSEDDLQKFCRNYFRIYNFSLYNFIRRLISFDAVIVYSLFLTVYLFSEINKGITKEYVFIDTTISLLLNIIILVVIETLYELKLLKDIKDANSQCYLRIVPKMSYFEKVMTKDIKVGNIIRIFQGDEFPADAVILYVKNNLNAVVDSFKIDGLFRKSIKYPVDKYKIDRDYLKMLSEINGVIRCELPNKDIFRFEGNFKLDKHPRSLILSYKNFVLQSSILKGAEYIDAVVVYTGADTKKNLNIPHKIEENRTFCIKMNNVVYYLIFMYFFFVLLSIIIKMSFYHKNESLHNTKDSFFNVLEDFIGLYILVLPIMMYSEKSLIYIIQSLRIENDVRMKESKDSDKPKVFNKNKNDALGTVDLLATARNGILVEKKDLFVSCVVNNVLYAKEDFVHTCENFQLPTLSILDAERENIEELLNLDERIFKDPENILFPSRDFGLFLKRFEKRVNSVYDPFVDDLSKLLKEKYKSYLNEEILNKNVRLTSFIKSKLNAGYNQFYENYKSSYNCKEVIDDAENKSEQSIRIEEFILGMSVCNRIIIFNEKCLHMSIKECRSENYSDQHMKSENEHENENEQENEHRNYDYSEESDEESLNTIEHEDVCLYNIVKNIGFHAYCYKNSVFYYNLKNECKEYYIICFHDFLTSNNFSMCILKYANELDKGVLYVRGYDFNMIPCLSQAKNNLSKIKKIIKLYTMNYLRILFICKKEIKNEDIAKYLFLKSSRNKLSLKLYDLMKLFFLYDLEVVGIIGLKNELKEGVKETFNDIIKFDIRSCIFTNGCSKDTYLTALECNLIASNSNLFLINFFNTDNTEYMANILFNNFVQSLEKLKPPSYAVAINDASIKNIMANAHAMKMFLCIAMKATVIMFCKLKNKTKGKIIKKLLSSTSPRLTILGIGSTLNDAYLLKYTTISVCLSLNEQVNVLYSISDYVLQKFKHVSDLLVLGRLNRFSLCFDNYFSGSSISSILYSQTTFAVFHYLLIIAFSAYDIDLPQEGNTS</sequence>
<reference evidence="1" key="1">
    <citation type="submission" date="2022-06" db="EMBL/GenBank/DDBJ databases">
        <title>The First Complete Genome of the Simian Malaria Parasite Plasmodium brasilianum.</title>
        <authorList>
            <person name="Bajic M."/>
            <person name="Ravishankar S."/>
        </authorList>
    </citation>
    <scope>NUCLEOTIDE SEQUENCE</scope>
    <source>
        <strain evidence="1">Bolivian I</strain>
    </source>
</reference>
<dbReference type="Proteomes" id="UP001056978">
    <property type="component" value="Chromosome 11"/>
</dbReference>
<evidence type="ECO:0000313" key="2">
    <source>
        <dbReference type="Proteomes" id="UP001056978"/>
    </source>
</evidence>
<evidence type="ECO:0000313" key="1">
    <source>
        <dbReference type="EMBL" id="KAI4837120.1"/>
    </source>
</evidence>
<dbReference type="EMBL" id="CM043779">
    <property type="protein sequence ID" value="KAI4837120.1"/>
    <property type="molecule type" value="Genomic_DNA"/>
</dbReference>
<keyword evidence="2" id="KW-1185">Reference proteome</keyword>
<organism evidence="1 2">
    <name type="scientific">Plasmodium brasilianum</name>
    <dbReference type="NCBI Taxonomy" id="5824"/>
    <lineage>
        <taxon>Eukaryota</taxon>
        <taxon>Sar</taxon>
        <taxon>Alveolata</taxon>
        <taxon>Apicomplexa</taxon>
        <taxon>Aconoidasida</taxon>
        <taxon>Haemosporida</taxon>
        <taxon>Plasmodiidae</taxon>
        <taxon>Plasmodium</taxon>
        <taxon>Plasmodium (Plasmodium)</taxon>
    </lineage>
</organism>
<gene>
    <name evidence="1" type="ORF">MKS88_003590</name>
</gene>
<accession>A0ACB9Y5Z6</accession>